<keyword evidence="8" id="KW-0479">Metal-binding</keyword>
<evidence type="ECO:0000256" key="2">
    <source>
        <dbReference type="ARBA" id="ARBA00022679"/>
    </source>
</evidence>
<dbReference type="Gene3D" id="2.40.70.10">
    <property type="entry name" value="Acid Proteases"/>
    <property type="match status" value="1"/>
</dbReference>
<accession>A0A6L2JSJ9</accession>
<evidence type="ECO:0000256" key="3">
    <source>
        <dbReference type="ARBA" id="ARBA00022695"/>
    </source>
</evidence>
<dbReference type="GO" id="GO:0004519">
    <property type="term" value="F:endonuclease activity"/>
    <property type="evidence" value="ECO:0007669"/>
    <property type="project" value="UniProtKB-KW"/>
</dbReference>
<evidence type="ECO:0000256" key="8">
    <source>
        <dbReference type="PROSITE-ProRule" id="PRU00047"/>
    </source>
</evidence>
<feature type="domain" description="CCHC-type" evidence="10">
    <location>
        <begin position="2"/>
        <end position="17"/>
    </location>
</feature>
<dbReference type="SUPFAM" id="SSF56672">
    <property type="entry name" value="DNA/RNA polymerases"/>
    <property type="match status" value="1"/>
</dbReference>
<dbReference type="Pfam" id="PF17917">
    <property type="entry name" value="RT_RNaseH"/>
    <property type="match status" value="1"/>
</dbReference>
<dbReference type="InterPro" id="IPR050951">
    <property type="entry name" value="Retrovirus_Pol_polyprotein"/>
</dbReference>
<dbReference type="PROSITE" id="PS50158">
    <property type="entry name" value="ZF_CCHC"/>
    <property type="match status" value="2"/>
</dbReference>
<dbReference type="Gene3D" id="4.10.60.10">
    <property type="entry name" value="Zinc finger, CCHC-type"/>
    <property type="match status" value="1"/>
</dbReference>
<keyword evidence="8" id="KW-0862">Zinc</keyword>
<keyword evidence="2" id="KW-0808">Transferase</keyword>
<keyword evidence="6" id="KW-0378">Hydrolase</keyword>
<dbReference type="InterPro" id="IPR001878">
    <property type="entry name" value="Znf_CCHC"/>
</dbReference>
<dbReference type="GO" id="GO:0008270">
    <property type="term" value="F:zinc ion binding"/>
    <property type="evidence" value="ECO:0007669"/>
    <property type="project" value="UniProtKB-KW"/>
</dbReference>
<keyword evidence="5" id="KW-0255">Endonuclease</keyword>
<name>A0A6L2JSJ9_TANCI</name>
<keyword evidence="3" id="KW-0548">Nucleotidyltransferase</keyword>
<dbReference type="Pfam" id="PF08284">
    <property type="entry name" value="RVP_2"/>
    <property type="match status" value="1"/>
</dbReference>
<dbReference type="EMBL" id="BKCJ010001096">
    <property type="protein sequence ID" value="GEU38805.1"/>
    <property type="molecule type" value="Genomic_DNA"/>
</dbReference>
<dbReference type="GO" id="GO:0016787">
    <property type="term" value="F:hydrolase activity"/>
    <property type="evidence" value="ECO:0007669"/>
    <property type="project" value="UniProtKB-KW"/>
</dbReference>
<feature type="region of interest" description="Disordered" evidence="9">
    <location>
        <begin position="675"/>
        <end position="697"/>
    </location>
</feature>
<dbReference type="CDD" id="cd00303">
    <property type="entry name" value="retropepsin_like"/>
    <property type="match status" value="1"/>
</dbReference>
<dbReference type="InterPro" id="IPR041373">
    <property type="entry name" value="RT_RNaseH"/>
</dbReference>
<dbReference type="CDD" id="cd09274">
    <property type="entry name" value="RNase_HI_RT_Ty3"/>
    <property type="match status" value="1"/>
</dbReference>
<reference evidence="11" key="1">
    <citation type="journal article" date="2019" name="Sci. Rep.">
        <title>Draft genome of Tanacetum cinerariifolium, the natural source of mosquito coil.</title>
        <authorList>
            <person name="Yamashiro T."/>
            <person name="Shiraishi A."/>
            <person name="Satake H."/>
            <person name="Nakayama K."/>
        </authorList>
    </citation>
    <scope>NUCLEOTIDE SEQUENCE</scope>
</reference>
<dbReference type="PANTHER" id="PTHR37984">
    <property type="entry name" value="PROTEIN CBG26694"/>
    <property type="match status" value="1"/>
</dbReference>
<evidence type="ECO:0000256" key="4">
    <source>
        <dbReference type="ARBA" id="ARBA00022722"/>
    </source>
</evidence>
<proteinExistence type="predicted"/>
<evidence type="ECO:0000256" key="6">
    <source>
        <dbReference type="ARBA" id="ARBA00022801"/>
    </source>
</evidence>
<comment type="caution">
    <text evidence="11">The sequence shown here is derived from an EMBL/GenBank/DDBJ whole genome shotgun (WGS) entry which is preliminary data.</text>
</comment>
<dbReference type="SMART" id="SM00343">
    <property type="entry name" value="ZnF_C2HC"/>
    <property type="match status" value="2"/>
</dbReference>
<organism evidence="11">
    <name type="scientific">Tanacetum cinerariifolium</name>
    <name type="common">Dalmatian daisy</name>
    <name type="synonym">Chrysanthemum cinerariifolium</name>
    <dbReference type="NCBI Taxonomy" id="118510"/>
    <lineage>
        <taxon>Eukaryota</taxon>
        <taxon>Viridiplantae</taxon>
        <taxon>Streptophyta</taxon>
        <taxon>Embryophyta</taxon>
        <taxon>Tracheophyta</taxon>
        <taxon>Spermatophyta</taxon>
        <taxon>Magnoliopsida</taxon>
        <taxon>eudicotyledons</taxon>
        <taxon>Gunneridae</taxon>
        <taxon>Pentapetalae</taxon>
        <taxon>asterids</taxon>
        <taxon>campanulids</taxon>
        <taxon>Asterales</taxon>
        <taxon>Asteraceae</taxon>
        <taxon>Asteroideae</taxon>
        <taxon>Anthemideae</taxon>
        <taxon>Anthemidinae</taxon>
        <taxon>Tanacetum</taxon>
    </lineage>
</organism>
<dbReference type="PANTHER" id="PTHR37984:SF5">
    <property type="entry name" value="PROTEIN NYNRIN-LIKE"/>
    <property type="match status" value="1"/>
</dbReference>
<dbReference type="AlphaFoldDB" id="A0A6L2JSJ9"/>
<dbReference type="Gene3D" id="3.30.70.270">
    <property type="match status" value="1"/>
</dbReference>
<keyword evidence="4" id="KW-0540">Nuclease</keyword>
<sequence>MCHNCGKVGHKERYCKEKRVATRANAQPIWTCYDCGEQGHTWNRCPKKVKQEEVREACGRAYTIKDAEPQGPNVVTGTFLLNNRYAFVLFDLGSDRSFMDTKFRAMLDIDPIKIGASYEVELADGKVASTNTVLKGYTLNLVNHIFEIDLMPIKLGTFNVIIGMDWLIKHDAVFVYGEKVVHIPYGTEMLIVESNKGVSRLKVISCIKARLPSSRQVKVLIDLVARATPVARAPYRLAPSEMKELSVQLQELLEKGFIHLSHVINHSGVHVDPAKIEAIKSWVAPTMPTEVRQFLGLAGYYKRKEEEEAFQTLKQKLCSTLILALPEGTKDFMVYCDTSLKGYRAMLMQQKKVIVYASRQLKVYEENYTTHNLELGAIVFALRLWRHYLYGTKCVVFTDHKSLQYILNQKELNLRQRRWIELLSDYDCEIRYHPEKANVMADTLSRKQRIKPLHVRALMMTIHNDLPKRIREAQEGAMKKYVRKENLGRLIKSIFEFRPDGTHYFGHHWPNMKADIATYVIKCLTCAKVKAEHQKPSGLLQQHEIPVWKWEMITMDFVNGLPRTPSGDSQLTGPELIRDTTEKIVQIKNRLLAAHSCQKSYAYKRLKPLEFKVGDMVLLKKCLAKDDVVVSIDEIQLDDKLHRIEEPVEVVDREECEDQIKKKYPHLFTSKDEARKSGYNEMSTETSLRKGGENVIT</sequence>
<keyword evidence="7 11" id="KW-0695">RNA-directed DNA polymerase</keyword>
<feature type="compositionally biased region" description="Basic and acidic residues" evidence="9">
    <location>
        <begin position="687"/>
        <end position="697"/>
    </location>
</feature>
<dbReference type="GO" id="GO:0003676">
    <property type="term" value="F:nucleic acid binding"/>
    <property type="evidence" value="ECO:0007669"/>
    <property type="project" value="InterPro"/>
</dbReference>
<evidence type="ECO:0000256" key="1">
    <source>
        <dbReference type="ARBA" id="ARBA00012493"/>
    </source>
</evidence>
<dbReference type="InterPro" id="IPR043128">
    <property type="entry name" value="Rev_trsase/Diguanyl_cyclase"/>
</dbReference>
<dbReference type="Gene3D" id="3.10.10.10">
    <property type="entry name" value="HIV Type 1 Reverse Transcriptase, subunit A, domain 1"/>
    <property type="match status" value="1"/>
</dbReference>
<dbReference type="SUPFAM" id="SSF57756">
    <property type="entry name" value="Retrovirus zinc finger-like domains"/>
    <property type="match status" value="1"/>
</dbReference>
<evidence type="ECO:0000256" key="7">
    <source>
        <dbReference type="ARBA" id="ARBA00022918"/>
    </source>
</evidence>
<feature type="domain" description="CCHC-type" evidence="10">
    <location>
        <begin position="32"/>
        <end position="47"/>
    </location>
</feature>
<evidence type="ECO:0000256" key="5">
    <source>
        <dbReference type="ARBA" id="ARBA00022759"/>
    </source>
</evidence>
<dbReference type="GO" id="GO:0003964">
    <property type="term" value="F:RNA-directed DNA polymerase activity"/>
    <property type="evidence" value="ECO:0007669"/>
    <property type="project" value="UniProtKB-KW"/>
</dbReference>
<dbReference type="InterPro" id="IPR021109">
    <property type="entry name" value="Peptidase_aspartic_dom_sf"/>
</dbReference>
<dbReference type="EC" id="2.7.7.49" evidence="1"/>
<protein>
    <recommendedName>
        <fullName evidence="1">RNA-directed DNA polymerase</fullName>
        <ecNumber evidence="1">2.7.7.49</ecNumber>
    </recommendedName>
</protein>
<evidence type="ECO:0000259" key="10">
    <source>
        <dbReference type="PROSITE" id="PS50158"/>
    </source>
</evidence>
<dbReference type="InterPro" id="IPR036875">
    <property type="entry name" value="Znf_CCHC_sf"/>
</dbReference>
<dbReference type="InterPro" id="IPR043502">
    <property type="entry name" value="DNA/RNA_pol_sf"/>
</dbReference>
<gene>
    <name evidence="11" type="ORF">Tci_010783</name>
</gene>
<evidence type="ECO:0000313" key="11">
    <source>
        <dbReference type="EMBL" id="GEU38805.1"/>
    </source>
</evidence>
<keyword evidence="8" id="KW-0863">Zinc-finger</keyword>
<evidence type="ECO:0000256" key="9">
    <source>
        <dbReference type="SAM" id="MobiDB-lite"/>
    </source>
</evidence>